<organism evidence="1 2">
    <name type="scientific">Leptonema illini</name>
    <dbReference type="NCBI Taxonomy" id="183"/>
    <lineage>
        <taxon>Bacteria</taxon>
        <taxon>Pseudomonadati</taxon>
        <taxon>Spirochaetota</taxon>
        <taxon>Spirochaetia</taxon>
        <taxon>Leptospirales</taxon>
        <taxon>Leptospiraceae</taxon>
        <taxon>Leptonema</taxon>
    </lineage>
</organism>
<evidence type="ECO:0000313" key="1">
    <source>
        <dbReference type="EMBL" id="KAB2932036.1"/>
    </source>
</evidence>
<dbReference type="EMBL" id="WBUI01000011">
    <property type="protein sequence ID" value="KAB2932036.1"/>
    <property type="molecule type" value="Genomic_DNA"/>
</dbReference>
<dbReference type="AlphaFoldDB" id="A0A833H0W1"/>
<dbReference type="Proteomes" id="UP000460298">
    <property type="component" value="Unassembled WGS sequence"/>
</dbReference>
<accession>A0A833H0W1</accession>
<reference evidence="1 2" key="1">
    <citation type="submission" date="2019-10" db="EMBL/GenBank/DDBJ databases">
        <title>Extracellular Electron Transfer in a Candidatus Methanoperedens spp. Enrichment Culture.</title>
        <authorList>
            <person name="Berger S."/>
            <person name="Rangel Shaw D."/>
            <person name="Berben T."/>
            <person name="In 'T Zandt M."/>
            <person name="Frank J."/>
            <person name="Reimann J."/>
            <person name="Jetten M.S.M."/>
            <person name="Welte C.U."/>
        </authorList>
    </citation>
    <scope>NUCLEOTIDE SEQUENCE [LARGE SCALE GENOMIC DNA]</scope>
    <source>
        <strain evidence="1">SB12</strain>
    </source>
</reference>
<name>A0A833H0W1_9LEPT</name>
<gene>
    <name evidence="1" type="ORF">F9K24_12190</name>
</gene>
<proteinExistence type="predicted"/>
<protein>
    <submittedName>
        <fullName evidence="1">Uncharacterized protein</fullName>
    </submittedName>
</protein>
<comment type="caution">
    <text evidence="1">The sequence shown here is derived from an EMBL/GenBank/DDBJ whole genome shotgun (WGS) entry which is preliminary data.</text>
</comment>
<sequence length="115" mass="13807">MDRSAYTLGTYDGNFEYLWGEGWGWKDWPLEQFDTIRSIDGCERKDIRVYRFAGGFNNSPLLKQGRITKWDVVLSLPVEDWSDRARFILIERKGQVMEIDVAEWLRRRSEKQERR</sequence>
<evidence type="ECO:0000313" key="2">
    <source>
        <dbReference type="Proteomes" id="UP000460298"/>
    </source>
</evidence>